<evidence type="ECO:0000256" key="6">
    <source>
        <dbReference type="ARBA" id="ARBA00023288"/>
    </source>
</evidence>
<keyword evidence="3" id="KW-1003">Cell membrane</keyword>
<feature type="signal peptide" evidence="7">
    <location>
        <begin position="1"/>
        <end position="50"/>
    </location>
</feature>
<feature type="chain" id="PRO_5036734432" evidence="7">
    <location>
        <begin position="51"/>
        <end position="362"/>
    </location>
</feature>
<protein>
    <submittedName>
        <fullName evidence="9">BMP family ABC transporter substrate-binding protein</fullName>
    </submittedName>
</protein>
<dbReference type="EMBL" id="JAAQPH010000034">
    <property type="protein sequence ID" value="NIA72185.1"/>
    <property type="molecule type" value="Genomic_DNA"/>
</dbReference>
<evidence type="ECO:0000256" key="3">
    <source>
        <dbReference type="ARBA" id="ARBA00022475"/>
    </source>
</evidence>
<dbReference type="SUPFAM" id="SSF53822">
    <property type="entry name" value="Periplasmic binding protein-like I"/>
    <property type="match status" value="1"/>
</dbReference>
<feature type="domain" description="ABC transporter substrate-binding protein PnrA-like" evidence="8">
    <location>
        <begin position="64"/>
        <end position="322"/>
    </location>
</feature>
<dbReference type="Gene3D" id="3.40.50.2300">
    <property type="match status" value="2"/>
</dbReference>
<organism evidence="9 10">
    <name type="scientific">Pelagibius litoralis</name>
    <dbReference type="NCBI Taxonomy" id="374515"/>
    <lineage>
        <taxon>Bacteria</taxon>
        <taxon>Pseudomonadati</taxon>
        <taxon>Pseudomonadota</taxon>
        <taxon>Alphaproteobacteria</taxon>
        <taxon>Rhodospirillales</taxon>
        <taxon>Rhodovibrionaceae</taxon>
        <taxon>Pelagibius</taxon>
    </lineage>
</organism>
<dbReference type="CDD" id="cd06354">
    <property type="entry name" value="PBP1_PrnA-like"/>
    <property type="match status" value="1"/>
</dbReference>
<gene>
    <name evidence="9" type="ORF">HBA54_26700</name>
</gene>
<evidence type="ECO:0000259" key="8">
    <source>
        <dbReference type="Pfam" id="PF02608"/>
    </source>
</evidence>
<dbReference type="PANTHER" id="PTHR34296:SF2">
    <property type="entry name" value="ABC TRANSPORTER GUANOSINE-BINDING PROTEIN NUPN"/>
    <property type="match status" value="1"/>
</dbReference>
<accession>A0A967F329</accession>
<reference evidence="9" key="1">
    <citation type="submission" date="2020-03" db="EMBL/GenBank/DDBJ databases">
        <title>Genome of Pelagibius litoralis DSM 21314T.</title>
        <authorList>
            <person name="Wang G."/>
        </authorList>
    </citation>
    <scope>NUCLEOTIDE SEQUENCE</scope>
    <source>
        <strain evidence="9">DSM 21314</strain>
    </source>
</reference>
<evidence type="ECO:0000256" key="1">
    <source>
        <dbReference type="ARBA" id="ARBA00004193"/>
    </source>
</evidence>
<comment type="caution">
    <text evidence="9">The sequence shown here is derived from an EMBL/GenBank/DDBJ whole genome shotgun (WGS) entry which is preliminary data.</text>
</comment>
<evidence type="ECO:0000256" key="4">
    <source>
        <dbReference type="ARBA" id="ARBA00022729"/>
    </source>
</evidence>
<evidence type="ECO:0000256" key="5">
    <source>
        <dbReference type="ARBA" id="ARBA00023136"/>
    </source>
</evidence>
<dbReference type="Pfam" id="PF02608">
    <property type="entry name" value="Bmp"/>
    <property type="match status" value="1"/>
</dbReference>
<evidence type="ECO:0000256" key="2">
    <source>
        <dbReference type="ARBA" id="ARBA00008610"/>
    </source>
</evidence>
<comment type="subcellular location">
    <subcellularLocation>
        <location evidence="1">Cell membrane</location>
        <topology evidence="1">Lipid-anchor</topology>
    </subcellularLocation>
</comment>
<dbReference type="InterPro" id="IPR050957">
    <property type="entry name" value="BMP_lipoprotein"/>
</dbReference>
<keyword evidence="10" id="KW-1185">Reference proteome</keyword>
<sequence>MHRFRCRCKSLRLSALQLSPQPGETHLTRTSHNIRFLAVLLCLFSPAALAANDSGPAVIYSVGGKFDGSFNQSAYDGAERFKADNGSTYAEFEISSPAQSLQALRTFAQRGYSPIVAIGFTHASALATAAPEFPETDFAIVDMVVEAPNVRSIVFREQEGSYIVGRLAAMASRTGTLGFVGGMDIPIIRKFACGYVQGARSADPQVKVFVNMTGPTPAAWTDPARGAELTRSQIEQGADVIIQAAGATGIGVLQAAADGGALGIGTDSNQNGLHPGKVLTSLRKRVDVAVYENFADAVAGRWTPGVRVLGLAEGGLDWVIDDNNRKLITPEMKAAAEAATAGIVDGSIKVHDASSEGPCPVK</sequence>
<proteinExistence type="inferred from homology"/>
<dbReference type="AlphaFoldDB" id="A0A967F329"/>
<dbReference type="PANTHER" id="PTHR34296">
    <property type="entry name" value="TRANSCRIPTIONAL ACTIVATOR PROTEIN MED"/>
    <property type="match status" value="1"/>
</dbReference>
<name>A0A967F329_9PROT</name>
<dbReference type="GO" id="GO:0005886">
    <property type="term" value="C:plasma membrane"/>
    <property type="evidence" value="ECO:0007669"/>
    <property type="project" value="UniProtKB-SubCell"/>
</dbReference>
<keyword evidence="4 7" id="KW-0732">Signal</keyword>
<evidence type="ECO:0000256" key="7">
    <source>
        <dbReference type="SAM" id="SignalP"/>
    </source>
</evidence>
<dbReference type="InterPro" id="IPR028082">
    <property type="entry name" value="Peripla_BP_I"/>
</dbReference>
<dbReference type="InterPro" id="IPR003760">
    <property type="entry name" value="PnrA-like"/>
</dbReference>
<keyword evidence="6" id="KW-0449">Lipoprotein</keyword>
<evidence type="ECO:0000313" key="9">
    <source>
        <dbReference type="EMBL" id="NIA72185.1"/>
    </source>
</evidence>
<comment type="similarity">
    <text evidence="2">Belongs to the BMP lipoprotein family.</text>
</comment>
<keyword evidence="5" id="KW-0472">Membrane</keyword>
<dbReference type="Proteomes" id="UP000761264">
    <property type="component" value="Unassembled WGS sequence"/>
</dbReference>
<evidence type="ECO:0000313" key="10">
    <source>
        <dbReference type="Proteomes" id="UP000761264"/>
    </source>
</evidence>